<evidence type="ECO:0000256" key="2">
    <source>
        <dbReference type="SAM" id="Phobius"/>
    </source>
</evidence>
<evidence type="ECO:0000313" key="3">
    <source>
        <dbReference type="EMBL" id="ABW66777.1"/>
    </source>
</evidence>
<gene>
    <name evidence="3" type="ordered locus">Dole_0967</name>
</gene>
<dbReference type="KEGG" id="dol:Dole_0967"/>
<dbReference type="HOGENOM" id="CLU_1056593_0_0_7"/>
<organism evidence="3 4">
    <name type="scientific">Desulfosudis oleivorans (strain DSM 6200 / JCM 39069 / Hxd3)</name>
    <name type="common">Desulfococcus oleovorans</name>
    <dbReference type="NCBI Taxonomy" id="96561"/>
    <lineage>
        <taxon>Bacteria</taxon>
        <taxon>Pseudomonadati</taxon>
        <taxon>Thermodesulfobacteriota</taxon>
        <taxon>Desulfobacteria</taxon>
        <taxon>Desulfobacterales</taxon>
        <taxon>Desulfosudaceae</taxon>
        <taxon>Desulfosudis</taxon>
    </lineage>
</organism>
<sequence>MTHHDIPEDDHFNMSFGKKDADADYAKDILEQRLDSLGWKVTLMAIIIPCLIGIIVVIGYFSIRQQVTTFQDSGSATVKEISGTMEARVAEIKAAQTALAQKVDKALPAVEKNTQAIDKAARNINSLISTSKKTTQADDDMKKELSALSTETKRLASELAALSGRTKTLTEGIDGLKAELKRIDTEKAGRAELERVLSHNEQTYTQKLDAAVAKLEKRIQDLEKRIARITQPAPSAAPAPAQNTTPPQGTTGSTGIKEEPLQN</sequence>
<reference evidence="3 4" key="1">
    <citation type="submission" date="2007-10" db="EMBL/GenBank/DDBJ databases">
        <title>Complete sequence of Desulfococcus oleovorans Hxd3.</title>
        <authorList>
            <consortium name="US DOE Joint Genome Institute"/>
            <person name="Copeland A."/>
            <person name="Lucas S."/>
            <person name="Lapidus A."/>
            <person name="Barry K."/>
            <person name="Glavina del Rio T."/>
            <person name="Dalin E."/>
            <person name="Tice H."/>
            <person name="Pitluck S."/>
            <person name="Kiss H."/>
            <person name="Brettin T."/>
            <person name="Bruce D."/>
            <person name="Detter J.C."/>
            <person name="Han C."/>
            <person name="Schmutz J."/>
            <person name="Larimer F."/>
            <person name="Land M."/>
            <person name="Hauser L."/>
            <person name="Kyrpides N."/>
            <person name="Kim E."/>
            <person name="Wawrik B."/>
            <person name="Richardson P."/>
        </authorList>
    </citation>
    <scope>NUCLEOTIDE SEQUENCE [LARGE SCALE GENOMIC DNA]</scope>
    <source>
        <strain evidence="4">DSM 6200 / JCM 39069 / Hxd3</strain>
    </source>
</reference>
<feature type="compositionally biased region" description="Low complexity" evidence="1">
    <location>
        <begin position="230"/>
        <end position="255"/>
    </location>
</feature>
<keyword evidence="2" id="KW-0812">Transmembrane</keyword>
<dbReference type="Proteomes" id="UP000008561">
    <property type="component" value="Chromosome"/>
</dbReference>
<accession>A8ZWG9</accession>
<keyword evidence="2" id="KW-0472">Membrane</keyword>
<dbReference type="RefSeq" id="WP_012174395.1">
    <property type="nucleotide sequence ID" value="NC_009943.1"/>
</dbReference>
<keyword evidence="2" id="KW-1133">Transmembrane helix</keyword>
<dbReference type="AlphaFoldDB" id="A8ZWG9"/>
<name>A8ZWG9_DESOH</name>
<dbReference type="EMBL" id="CP000859">
    <property type="protein sequence ID" value="ABW66777.1"/>
    <property type="molecule type" value="Genomic_DNA"/>
</dbReference>
<protein>
    <submittedName>
        <fullName evidence="3">Uncharacterized protein</fullName>
    </submittedName>
</protein>
<keyword evidence="4" id="KW-1185">Reference proteome</keyword>
<dbReference type="Gene3D" id="1.10.287.1490">
    <property type="match status" value="1"/>
</dbReference>
<feature type="region of interest" description="Disordered" evidence="1">
    <location>
        <begin position="228"/>
        <end position="263"/>
    </location>
</feature>
<evidence type="ECO:0000256" key="1">
    <source>
        <dbReference type="SAM" id="MobiDB-lite"/>
    </source>
</evidence>
<proteinExistence type="predicted"/>
<feature type="transmembrane region" description="Helical" evidence="2">
    <location>
        <begin position="41"/>
        <end position="63"/>
    </location>
</feature>
<evidence type="ECO:0000313" key="4">
    <source>
        <dbReference type="Proteomes" id="UP000008561"/>
    </source>
</evidence>